<organism evidence="1 2">
    <name type="scientific">Streptomyces millisiae</name>
    <dbReference type="NCBI Taxonomy" id="3075542"/>
    <lineage>
        <taxon>Bacteria</taxon>
        <taxon>Bacillati</taxon>
        <taxon>Actinomycetota</taxon>
        <taxon>Actinomycetes</taxon>
        <taxon>Kitasatosporales</taxon>
        <taxon>Streptomycetaceae</taxon>
        <taxon>Streptomyces</taxon>
    </lineage>
</organism>
<dbReference type="EMBL" id="JAVREM010000074">
    <property type="protein sequence ID" value="MDT0322812.1"/>
    <property type="molecule type" value="Genomic_DNA"/>
</dbReference>
<keyword evidence="2" id="KW-1185">Reference proteome</keyword>
<evidence type="ECO:0000313" key="2">
    <source>
        <dbReference type="Proteomes" id="UP001183420"/>
    </source>
</evidence>
<reference evidence="2" key="1">
    <citation type="submission" date="2023-07" db="EMBL/GenBank/DDBJ databases">
        <title>30 novel species of actinomycetes from the DSMZ collection.</title>
        <authorList>
            <person name="Nouioui I."/>
        </authorList>
    </citation>
    <scope>NUCLEOTIDE SEQUENCE [LARGE SCALE GENOMIC DNA]</scope>
    <source>
        <strain evidence="2">DSM 44918</strain>
    </source>
</reference>
<comment type="caution">
    <text evidence="1">The sequence shown here is derived from an EMBL/GenBank/DDBJ whole genome shotgun (WGS) entry which is preliminary data.</text>
</comment>
<sequence>MAVCFTPGQVGASGRIVQEYSAYVETVVQEHYCLKTGGCFRFTRPSNGGTEFFDEPTDTTRCRFLGEFLKAHHPGLDVDFVVQACEARKKAVDPDDEDNEPFPVPDIIAQRPTRKEVYEIKPRNAAGRRDAKDKIDRFLAMTDFLRQTGPMTRYDRGTLYRPDETFVLYDAPITIFGQVKVVLHIVGEGQGVILHEICVESLLTSPEAKLAIKIVLGILFLVLLRRGLRTVPGGVPAPTFAWSSPLEQAVGRNRPNEPQDVRYVQVMLNESRRLDGVSAIGVDGLVGPETIGAIEDFQTAATGIVDGAVDVGGPAIVALEQSHADALVAAMSLSDVDGFDLSALRGYPPIDEELPGEVSAIAQEYIDTVHARA</sequence>
<dbReference type="InterPro" id="IPR036366">
    <property type="entry name" value="PGBDSf"/>
</dbReference>
<name>A0ABU2M091_9ACTN</name>
<dbReference type="RefSeq" id="WP_311603650.1">
    <property type="nucleotide sequence ID" value="NZ_JAVREM010000074.1"/>
</dbReference>
<dbReference type="Gene3D" id="1.10.101.10">
    <property type="entry name" value="PGBD-like superfamily/PGBD"/>
    <property type="match status" value="1"/>
</dbReference>
<dbReference type="InterPro" id="IPR036365">
    <property type="entry name" value="PGBD-like_sf"/>
</dbReference>
<protein>
    <submittedName>
        <fullName evidence="1">Peptidoglycan-binding domain-containing protein</fullName>
    </submittedName>
</protein>
<evidence type="ECO:0000313" key="1">
    <source>
        <dbReference type="EMBL" id="MDT0322812.1"/>
    </source>
</evidence>
<accession>A0ABU2M091</accession>
<dbReference type="SUPFAM" id="SSF47090">
    <property type="entry name" value="PGBD-like"/>
    <property type="match status" value="1"/>
</dbReference>
<proteinExistence type="predicted"/>
<dbReference type="Proteomes" id="UP001183420">
    <property type="component" value="Unassembled WGS sequence"/>
</dbReference>
<gene>
    <name evidence="1" type="ORF">RNC47_31315</name>
</gene>